<organism evidence="2 3">
    <name type="scientific">Steinernema hermaphroditum</name>
    <dbReference type="NCBI Taxonomy" id="289476"/>
    <lineage>
        <taxon>Eukaryota</taxon>
        <taxon>Metazoa</taxon>
        <taxon>Ecdysozoa</taxon>
        <taxon>Nematoda</taxon>
        <taxon>Chromadorea</taxon>
        <taxon>Rhabditida</taxon>
        <taxon>Tylenchina</taxon>
        <taxon>Panagrolaimomorpha</taxon>
        <taxon>Strongyloidoidea</taxon>
        <taxon>Steinernematidae</taxon>
        <taxon>Steinernema</taxon>
    </lineage>
</organism>
<proteinExistence type="predicted"/>
<dbReference type="AlphaFoldDB" id="A0AA39H629"/>
<dbReference type="PANTHER" id="PTHR47023">
    <property type="entry name" value="SEX PEPTIDE RECEPTOR"/>
    <property type="match status" value="1"/>
</dbReference>
<dbReference type="Proteomes" id="UP001175271">
    <property type="component" value="Unassembled WGS sequence"/>
</dbReference>
<dbReference type="InterPro" id="IPR053071">
    <property type="entry name" value="GPCR1-related_rcpt"/>
</dbReference>
<reference evidence="2" key="1">
    <citation type="submission" date="2023-06" db="EMBL/GenBank/DDBJ databases">
        <title>Genomic analysis of the entomopathogenic nematode Steinernema hermaphroditum.</title>
        <authorList>
            <person name="Schwarz E.M."/>
            <person name="Heppert J.K."/>
            <person name="Baniya A."/>
            <person name="Schwartz H.T."/>
            <person name="Tan C.-H."/>
            <person name="Antoshechkin I."/>
            <person name="Sternberg P.W."/>
            <person name="Goodrich-Blair H."/>
            <person name="Dillman A.R."/>
        </authorList>
    </citation>
    <scope>NUCLEOTIDE SEQUENCE</scope>
    <source>
        <strain evidence="2">PS9179</strain>
        <tissue evidence="2">Whole animal</tissue>
    </source>
</reference>
<keyword evidence="3" id="KW-1185">Reference proteome</keyword>
<sequence length="315" mass="35138">MQLASIDGEADLTIHNISILPSDQCATEEQRAAKCCCGDGMFFDFVEQKCQVSANVGFMFGRINDGWSHMAVYGFVYPMLVLTLMAPLSAVMLGMGKHTEPGPYWARRCMVRDGSLVTFISRRFWKIALPLADFFVQFVVPGVMLTLLHIGFVREPVIHVEGLRTHNRFGRTPRDQTRILITAVTISFLCVQVPTAIVTTLSLTVNQFHATTLLTGFVLFIGHVQPLLSIINIVANCSALLTAYYVIVKDDDEDVGDSHESISSADAGERYPLHDQRRNTRNYLSVSRSFDTSSMRSYSRKGSDFPDDSVFLFAT</sequence>
<protein>
    <submittedName>
        <fullName evidence="2">Uncharacterized protein</fullName>
    </submittedName>
</protein>
<comment type="caution">
    <text evidence="2">The sequence shown here is derived from an EMBL/GenBank/DDBJ whole genome shotgun (WGS) entry which is preliminary data.</text>
</comment>
<feature type="transmembrane region" description="Helical" evidence="1">
    <location>
        <begin position="72"/>
        <end position="95"/>
    </location>
</feature>
<feature type="transmembrane region" description="Helical" evidence="1">
    <location>
        <begin position="134"/>
        <end position="158"/>
    </location>
</feature>
<dbReference type="EMBL" id="JAUCMV010000005">
    <property type="protein sequence ID" value="KAK0399923.1"/>
    <property type="molecule type" value="Genomic_DNA"/>
</dbReference>
<keyword evidence="1" id="KW-0812">Transmembrane</keyword>
<evidence type="ECO:0000256" key="1">
    <source>
        <dbReference type="SAM" id="Phobius"/>
    </source>
</evidence>
<keyword evidence="1" id="KW-0472">Membrane</keyword>
<gene>
    <name evidence="2" type="ORF">QR680_003275</name>
</gene>
<feature type="transmembrane region" description="Helical" evidence="1">
    <location>
        <begin position="179"/>
        <end position="201"/>
    </location>
</feature>
<name>A0AA39H629_9BILA</name>
<accession>A0AA39H629</accession>
<evidence type="ECO:0000313" key="2">
    <source>
        <dbReference type="EMBL" id="KAK0399923.1"/>
    </source>
</evidence>
<feature type="transmembrane region" description="Helical" evidence="1">
    <location>
        <begin position="213"/>
        <end position="235"/>
    </location>
</feature>
<keyword evidence="1" id="KW-1133">Transmembrane helix</keyword>
<dbReference type="PANTHER" id="PTHR47023:SF6">
    <property type="entry name" value="G_PROTEIN_RECEP_F1_2 DOMAIN-CONTAINING PROTEIN"/>
    <property type="match status" value="1"/>
</dbReference>
<evidence type="ECO:0000313" key="3">
    <source>
        <dbReference type="Proteomes" id="UP001175271"/>
    </source>
</evidence>